<sequence length="61" mass="6234">MWIPATSPTSLLSLTPLHGGSVATPVPGWLVLFAAVLGLWTAIAAGVVLGDKLLVRLGEAK</sequence>
<name>A0AAW4PG75_9EURY</name>
<proteinExistence type="predicted"/>
<dbReference type="EMBL" id="RKLT01000007">
    <property type="protein sequence ID" value="MBX0296470.1"/>
    <property type="molecule type" value="Genomic_DNA"/>
</dbReference>
<accession>A0AAW4PG75</accession>
<evidence type="ECO:0000313" key="3">
    <source>
        <dbReference type="Proteomes" id="UP001430455"/>
    </source>
</evidence>
<keyword evidence="1" id="KW-0812">Transmembrane</keyword>
<keyword evidence="1" id="KW-1133">Transmembrane helix</keyword>
<protein>
    <submittedName>
        <fullName evidence="2">Uncharacterized protein</fullName>
    </submittedName>
</protein>
<reference evidence="2 3" key="1">
    <citation type="submission" date="2021-06" db="EMBL/GenBank/DDBJ databases">
        <title>Halomicroarcula sp. a new haloarchaeum isolated from saline soil.</title>
        <authorList>
            <person name="Duran-Viseras A."/>
            <person name="Sanchez-Porro C."/>
            <person name="Ventosa A."/>
        </authorList>
    </citation>
    <scope>NUCLEOTIDE SEQUENCE [LARGE SCALE GENOMIC DNA]</scope>
    <source>
        <strain evidence="2 3">F27</strain>
    </source>
</reference>
<gene>
    <name evidence="2" type="ORF">EGH23_16430</name>
</gene>
<comment type="caution">
    <text evidence="2">The sequence shown here is derived from an EMBL/GenBank/DDBJ whole genome shotgun (WGS) entry which is preliminary data.</text>
</comment>
<keyword evidence="1" id="KW-0472">Membrane</keyword>
<evidence type="ECO:0000313" key="2">
    <source>
        <dbReference type="EMBL" id="MBX0296470.1"/>
    </source>
</evidence>
<organism evidence="2 3">
    <name type="scientific">Haloarcula nitratireducens</name>
    <dbReference type="NCBI Taxonomy" id="2487749"/>
    <lineage>
        <taxon>Archaea</taxon>
        <taxon>Methanobacteriati</taxon>
        <taxon>Methanobacteriota</taxon>
        <taxon>Stenosarchaea group</taxon>
        <taxon>Halobacteria</taxon>
        <taxon>Halobacteriales</taxon>
        <taxon>Haloarculaceae</taxon>
        <taxon>Haloarcula</taxon>
    </lineage>
</organism>
<keyword evidence="3" id="KW-1185">Reference proteome</keyword>
<feature type="transmembrane region" description="Helical" evidence="1">
    <location>
        <begin position="29"/>
        <end position="49"/>
    </location>
</feature>
<dbReference type="Proteomes" id="UP001430455">
    <property type="component" value="Unassembled WGS sequence"/>
</dbReference>
<dbReference type="AlphaFoldDB" id="A0AAW4PG75"/>
<evidence type="ECO:0000256" key="1">
    <source>
        <dbReference type="SAM" id="Phobius"/>
    </source>
</evidence>